<name>A0A3G4ZXW1_9VIRU</name>
<proteinExistence type="predicted"/>
<organism evidence="1">
    <name type="scientific">Faunusvirus sp</name>
    <dbReference type="NCBI Taxonomy" id="2487766"/>
    <lineage>
        <taxon>Viruses</taxon>
        <taxon>Varidnaviria</taxon>
        <taxon>Bamfordvirae</taxon>
        <taxon>Nucleocytoviricota</taxon>
        <taxon>Megaviricetes</taxon>
        <taxon>Imitervirales</taxon>
        <taxon>Mimiviridae</taxon>
    </lineage>
</organism>
<evidence type="ECO:0000313" key="1">
    <source>
        <dbReference type="EMBL" id="AYV79752.1"/>
    </source>
</evidence>
<reference evidence="1" key="1">
    <citation type="submission" date="2018-10" db="EMBL/GenBank/DDBJ databases">
        <title>Hidden diversity of soil giant viruses.</title>
        <authorList>
            <person name="Schulz F."/>
            <person name="Alteio L."/>
            <person name="Goudeau D."/>
            <person name="Ryan E.M."/>
            <person name="Malmstrom R.R."/>
            <person name="Blanchard J."/>
            <person name="Woyke T."/>
        </authorList>
    </citation>
    <scope>NUCLEOTIDE SEQUENCE</scope>
    <source>
        <strain evidence="1">FNV1</strain>
    </source>
</reference>
<protein>
    <submittedName>
        <fullName evidence="1">Uncharacterized protein</fullName>
    </submittedName>
</protein>
<gene>
    <name evidence="1" type="ORF">Faunusvirus46_3</name>
</gene>
<accession>A0A3G4ZXW1</accession>
<sequence length="255" mass="30106">MDKFVEYDTTVDWKNVFDGNNIEWNTKMISLDNFNIKSIDKNEIDDPNNEIYFSVDNEKILNKLDDIMLINNNEQFVKLSDLEIIKHQEIVASYLTKYVIQNSTLNYIFFTKMLQWISTAASYLGGKIKMAPYKHDAQSLQTKGIMWIPRCSYKFCSYRDKCSYNYDETKEGCYADHYVHNMVAADIDILIKYLEINFKKLCDDKNSFAHNKEIIKCVNTVSFVIKHMHDELNNICQHISTDKQHLYHVNRKAKK</sequence>
<dbReference type="EMBL" id="MK072177">
    <property type="protein sequence ID" value="AYV79752.1"/>
    <property type="molecule type" value="Genomic_DNA"/>
</dbReference>